<evidence type="ECO:0000256" key="1">
    <source>
        <dbReference type="SAM" id="MobiDB-lite"/>
    </source>
</evidence>
<feature type="compositionally biased region" description="Acidic residues" evidence="1">
    <location>
        <begin position="201"/>
        <end position="225"/>
    </location>
</feature>
<accession>A0A0L0C0G8</accession>
<dbReference type="OrthoDB" id="7743965at2759"/>
<dbReference type="Proteomes" id="UP000037069">
    <property type="component" value="Unassembled WGS sequence"/>
</dbReference>
<keyword evidence="4" id="KW-1185">Reference proteome</keyword>
<dbReference type="InterPro" id="IPR043175">
    <property type="entry name" value="CAPZB_N"/>
</dbReference>
<dbReference type="Gene3D" id="1.20.58.570">
    <property type="match status" value="1"/>
</dbReference>
<feature type="signal peptide" evidence="2">
    <location>
        <begin position="1"/>
        <end position="23"/>
    </location>
</feature>
<name>A0A0L0C0G8_LUCCU</name>
<dbReference type="EMBL" id="JRES01001070">
    <property type="protein sequence ID" value="KNC25805.1"/>
    <property type="molecule type" value="Genomic_DNA"/>
</dbReference>
<feature type="chain" id="PRO_5005535360" evidence="2">
    <location>
        <begin position="24"/>
        <end position="225"/>
    </location>
</feature>
<dbReference type="AlphaFoldDB" id="A0A0L0C0G8"/>
<evidence type="ECO:0000313" key="4">
    <source>
        <dbReference type="Proteomes" id="UP000037069"/>
    </source>
</evidence>
<proteinExistence type="predicted"/>
<protein>
    <submittedName>
        <fullName evidence="3">Uncharacterized protein</fullName>
    </submittedName>
</protein>
<evidence type="ECO:0000256" key="2">
    <source>
        <dbReference type="SAM" id="SignalP"/>
    </source>
</evidence>
<sequence length="225" mass="26526">MFTNNFLTFALIVSVLFTVEVVLEQVESSMSNSHYGDNSYQYPIVYQRFIRRRPSMYPHYQYMEEIVEIFDTKEKPPSGGRIIMSDEEIDKFIFCDFNRHLDQCKSYWESRKKPTITRPTTTNKLPSSGRTTMTDEEVDKFIFCDFNRHLDECKSYWESRKKPVDARPTTTTKTPLIETTTTSDPQITTEFSEIPHLANNENEDLNLENETNYDNDADYDADYDE</sequence>
<gene>
    <name evidence="3" type="ORF">FF38_05462</name>
</gene>
<feature type="region of interest" description="Disordered" evidence="1">
    <location>
        <begin position="193"/>
        <end position="225"/>
    </location>
</feature>
<reference evidence="3 4" key="1">
    <citation type="journal article" date="2015" name="Nat. Commun.">
        <title>Lucilia cuprina genome unlocks parasitic fly biology to underpin future interventions.</title>
        <authorList>
            <person name="Anstead C.A."/>
            <person name="Korhonen P.K."/>
            <person name="Young N.D."/>
            <person name="Hall R.S."/>
            <person name="Jex A.R."/>
            <person name="Murali S.C."/>
            <person name="Hughes D.S."/>
            <person name="Lee S.F."/>
            <person name="Perry T."/>
            <person name="Stroehlein A.J."/>
            <person name="Ansell B.R."/>
            <person name="Breugelmans B."/>
            <person name="Hofmann A."/>
            <person name="Qu J."/>
            <person name="Dugan S."/>
            <person name="Lee S.L."/>
            <person name="Chao H."/>
            <person name="Dinh H."/>
            <person name="Han Y."/>
            <person name="Doddapaneni H.V."/>
            <person name="Worley K.C."/>
            <person name="Muzny D.M."/>
            <person name="Ioannidis P."/>
            <person name="Waterhouse R.M."/>
            <person name="Zdobnov E.M."/>
            <person name="James P.J."/>
            <person name="Bagnall N.H."/>
            <person name="Kotze A.C."/>
            <person name="Gibbs R.A."/>
            <person name="Richards S."/>
            <person name="Batterham P."/>
            <person name="Gasser R.B."/>
        </authorList>
    </citation>
    <scope>NUCLEOTIDE SEQUENCE [LARGE SCALE GENOMIC DNA]</scope>
    <source>
        <strain evidence="3 4">LS</strain>
        <tissue evidence="3">Full body</tissue>
    </source>
</reference>
<comment type="caution">
    <text evidence="3">The sequence shown here is derived from an EMBL/GenBank/DDBJ whole genome shotgun (WGS) entry which is preliminary data.</text>
</comment>
<organism evidence="3 4">
    <name type="scientific">Lucilia cuprina</name>
    <name type="common">Green bottle fly</name>
    <name type="synonym">Australian sheep blowfly</name>
    <dbReference type="NCBI Taxonomy" id="7375"/>
    <lineage>
        <taxon>Eukaryota</taxon>
        <taxon>Metazoa</taxon>
        <taxon>Ecdysozoa</taxon>
        <taxon>Arthropoda</taxon>
        <taxon>Hexapoda</taxon>
        <taxon>Insecta</taxon>
        <taxon>Pterygota</taxon>
        <taxon>Neoptera</taxon>
        <taxon>Endopterygota</taxon>
        <taxon>Diptera</taxon>
        <taxon>Brachycera</taxon>
        <taxon>Muscomorpha</taxon>
        <taxon>Oestroidea</taxon>
        <taxon>Calliphoridae</taxon>
        <taxon>Luciliinae</taxon>
        <taxon>Lucilia</taxon>
    </lineage>
</organism>
<keyword evidence="2" id="KW-0732">Signal</keyword>
<evidence type="ECO:0000313" key="3">
    <source>
        <dbReference type="EMBL" id="KNC25805.1"/>
    </source>
</evidence>